<dbReference type="STRING" id="43335.A0A4U5Q5X9"/>
<gene>
    <name evidence="2" type="ORF">D5086_0000132290</name>
</gene>
<evidence type="ECO:0000313" key="2">
    <source>
        <dbReference type="EMBL" id="TKS05132.1"/>
    </source>
</evidence>
<reference evidence="2" key="1">
    <citation type="submission" date="2018-10" db="EMBL/GenBank/DDBJ databases">
        <title>Population genomic analysis revealed the cold adaptation of white poplar.</title>
        <authorList>
            <person name="Liu Y.-J."/>
        </authorList>
    </citation>
    <scope>NUCLEOTIDE SEQUENCE [LARGE SCALE GENOMIC DNA]</scope>
    <source>
        <strain evidence="2">PAL-ZL1</strain>
    </source>
</reference>
<dbReference type="GO" id="GO:0005741">
    <property type="term" value="C:mitochondrial outer membrane"/>
    <property type="evidence" value="ECO:0007669"/>
    <property type="project" value="InterPro"/>
</dbReference>
<name>A0A4U5Q5X9_POPAL</name>
<organism evidence="2">
    <name type="scientific">Populus alba</name>
    <name type="common">White poplar</name>
    <dbReference type="NCBI Taxonomy" id="43335"/>
    <lineage>
        <taxon>Eukaryota</taxon>
        <taxon>Viridiplantae</taxon>
        <taxon>Streptophyta</taxon>
        <taxon>Embryophyta</taxon>
        <taxon>Tracheophyta</taxon>
        <taxon>Spermatophyta</taxon>
        <taxon>Magnoliopsida</taxon>
        <taxon>eudicotyledons</taxon>
        <taxon>Gunneridae</taxon>
        <taxon>Pentapetalae</taxon>
        <taxon>rosids</taxon>
        <taxon>fabids</taxon>
        <taxon>Malpighiales</taxon>
        <taxon>Salicaceae</taxon>
        <taxon>Saliceae</taxon>
        <taxon>Populus</taxon>
    </lineage>
</organism>
<dbReference type="Gene3D" id="2.40.160.10">
    <property type="entry name" value="Porin"/>
    <property type="match status" value="1"/>
</dbReference>
<dbReference type="Pfam" id="PF01459">
    <property type="entry name" value="Porin_3"/>
    <property type="match status" value="1"/>
</dbReference>
<sequence>MISACGCCHPLLPKTLRQRILSKLFRTRKGDDLGATYSHYFDRERKFAAAAKITRRFSIKENIVMVGGSWNMDHRTTIKSRFDNLGNLATLIEYEIKPKSNLTISTVFNAESHDTFPGIGLILSLVL</sequence>
<protein>
    <submittedName>
        <fullName evidence="2">Uncharacterized protein</fullName>
    </submittedName>
</protein>
<dbReference type="GO" id="GO:0008308">
    <property type="term" value="F:voltage-gated monoatomic anion channel activity"/>
    <property type="evidence" value="ECO:0007669"/>
    <property type="project" value="InterPro"/>
</dbReference>
<dbReference type="EMBL" id="RCHU01000435">
    <property type="protein sequence ID" value="TKS05132.1"/>
    <property type="molecule type" value="Genomic_DNA"/>
</dbReference>
<proteinExistence type="inferred from homology"/>
<dbReference type="AlphaFoldDB" id="A0A4U5Q5X9"/>
<dbReference type="InterPro" id="IPR023614">
    <property type="entry name" value="Porin_dom_sf"/>
</dbReference>
<dbReference type="PANTHER" id="PTHR11743">
    <property type="entry name" value="VOLTAGE-DEPENDENT ANION-SELECTIVE CHANNEL"/>
    <property type="match status" value="1"/>
</dbReference>
<comment type="similarity">
    <text evidence="1">Belongs to the eukaryotic mitochondrial porin (TC 1.B.8.1) family.</text>
</comment>
<evidence type="ECO:0000256" key="1">
    <source>
        <dbReference type="ARBA" id="ARBA00009624"/>
    </source>
</evidence>
<accession>A0A4U5Q5X9</accession>
<dbReference type="InterPro" id="IPR001925">
    <property type="entry name" value="Porin_Euk"/>
</dbReference>
<dbReference type="InterPro" id="IPR027246">
    <property type="entry name" value="Porin_Euk/Tom40"/>
</dbReference>
<comment type="caution">
    <text evidence="2">The sequence shown here is derived from an EMBL/GenBank/DDBJ whole genome shotgun (WGS) entry which is preliminary data.</text>
</comment>
<dbReference type="PANTHER" id="PTHR11743:SF23">
    <property type="entry name" value="MITOCHONDRIAL OUTER MEMBRANE PROTEIN PORIN 5-RELATED"/>
    <property type="match status" value="1"/>
</dbReference>